<dbReference type="InterPro" id="IPR050740">
    <property type="entry name" value="Aldehyde_DH_Superfamily"/>
</dbReference>
<dbReference type="Pfam" id="PF00171">
    <property type="entry name" value="Aldedh"/>
    <property type="match status" value="1"/>
</dbReference>
<evidence type="ECO:0000313" key="4">
    <source>
        <dbReference type="Proteomes" id="UP000054624"/>
    </source>
</evidence>
<dbReference type="STRING" id="1777137.AWB76_03064"/>
<dbReference type="InterPro" id="IPR016163">
    <property type="entry name" value="Ald_DH_C"/>
</dbReference>
<reference evidence="4" key="1">
    <citation type="submission" date="2016-01" db="EMBL/GenBank/DDBJ databases">
        <authorList>
            <person name="Peeters Charlotte."/>
        </authorList>
    </citation>
    <scope>NUCLEOTIDE SEQUENCE [LARGE SCALE GENOMIC DNA]</scope>
</reference>
<protein>
    <submittedName>
        <fullName evidence="3">Fatty aldehyde dehydrogenase</fullName>
    </submittedName>
</protein>
<evidence type="ECO:0000313" key="3">
    <source>
        <dbReference type="EMBL" id="SAK61547.1"/>
    </source>
</evidence>
<dbReference type="InterPro" id="IPR015590">
    <property type="entry name" value="Aldehyde_DH_dom"/>
</dbReference>
<dbReference type="Gene3D" id="3.40.309.10">
    <property type="entry name" value="Aldehyde Dehydrogenase, Chain A, domain 2"/>
    <property type="match status" value="1"/>
</dbReference>
<proteinExistence type="predicted"/>
<keyword evidence="1" id="KW-0560">Oxidoreductase</keyword>
<evidence type="ECO:0000259" key="2">
    <source>
        <dbReference type="Pfam" id="PF00171"/>
    </source>
</evidence>
<dbReference type="InterPro" id="IPR016162">
    <property type="entry name" value="Ald_DH_N"/>
</dbReference>
<sequence>MKITGDMLIGASAVRGTDATLRAFDPARNADLEPAFGGGGAAEVARACELAEAAFDDYRHAPFETRAQFLEAIADNIIALGDTLIERAMAESALPKARLEGERARTVGQLRLFASLVREGRWLCATLDSAQPDRKPLPRSDLRLQKIPVGPVAVFGASNFPLAFSVAGGDTTAAFAAGCPVVVKSHPAHLGTSELVGRAVQKAVTDNGLPEGTFSLVVGAGNAIGEALVAHPAIQAVGFTGSRRGGLALVDIAAKRAVPIPVFAEMSSVNPVFALPGALEVRGDTLAAAYIDSVTLGVGQFCTNPGLVIGLANPDLDDFIDNAAAALEKKTTQTMLTAGIAAAYADGLKHRDEAAKRIATGETGEASSGALPALYRVSAEDFLAKPQLAEEIFGPTSVIVVCRDEDEMISVARRLEGQLTATLLIDKSDVELARRLVPVLERKAGRILANGFPTGVEVSYAMVHGGPFPATSDSRSTSVGAMAIERFLRPVCYQDLPAALLPASLADDNPLNLWRLRDGELGPN</sequence>
<gene>
    <name evidence="3" type="ORF">AWB76_03064</name>
</gene>
<name>A0A158AWZ2_9BURK</name>
<feature type="domain" description="Aldehyde dehydrogenase" evidence="2">
    <location>
        <begin position="20"/>
        <end position="459"/>
    </location>
</feature>
<dbReference type="EMBL" id="FCOI02000009">
    <property type="protein sequence ID" value="SAK61547.1"/>
    <property type="molecule type" value="Genomic_DNA"/>
</dbReference>
<dbReference type="Proteomes" id="UP000054624">
    <property type="component" value="Unassembled WGS sequence"/>
</dbReference>
<evidence type="ECO:0000256" key="1">
    <source>
        <dbReference type="ARBA" id="ARBA00023002"/>
    </source>
</evidence>
<dbReference type="SUPFAM" id="SSF53720">
    <property type="entry name" value="ALDH-like"/>
    <property type="match status" value="1"/>
</dbReference>
<dbReference type="OrthoDB" id="9770537at2"/>
<accession>A0A158AWZ2</accession>
<dbReference type="PANTHER" id="PTHR43353:SF3">
    <property type="entry name" value="ALDEHYDE DEHYDROGENASE-RELATED"/>
    <property type="match status" value="1"/>
</dbReference>
<keyword evidence="4" id="KW-1185">Reference proteome</keyword>
<dbReference type="CDD" id="cd07129">
    <property type="entry name" value="ALDH_KGSADH"/>
    <property type="match status" value="1"/>
</dbReference>
<dbReference type="PANTHER" id="PTHR43353">
    <property type="entry name" value="SUCCINATE-SEMIALDEHYDE DEHYDROGENASE, MITOCHONDRIAL"/>
    <property type="match status" value="1"/>
</dbReference>
<dbReference type="InterPro" id="IPR016161">
    <property type="entry name" value="Ald_DH/histidinol_DH"/>
</dbReference>
<dbReference type="Gene3D" id="3.40.605.10">
    <property type="entry name" value="Aldehyde Dehydrogenase, Chain A, domain 1"/>
    <property type="match status" value="1"/>
</dbReference>
<organism evidence="3 4">
    <name type="scientific">Caballeronia temeraria</name>
    <dbReference type="NCBI Taxonomy" id="1777137"/>
    <lineage>
        <taxon>Bacteria</taxon>
        <taxon>Pseudomonadati</taxon>
        <taxon>Pseudomonadota</taxon>
        <taxon>Betaproteobacteria</taxon>
        <taxon>Burkholderiales</taxon>
        <taxon>Burkholderiaceae</taxon>
        <taxon>Caballeronia</taxon>
    </lineage>
</organism>
<dbReference type="AlphaFoldDB" id="A0A158AWZ2"/>
<dbReference type="InterPro" id="IPR044151">
    <property type="entry name" value="ALDH_KGSADH"/>
</dbReference>
<dbReference type="RefSeq" id="WP_061160924.1">
    <property type="nucleotide sequence ID" value="NZ_FCOI02000009.1"/>
</dbReference>
<dbReference type="GO" id="GO:0016620">
    <property type="term" value="F:oxidoreductase activity, acting on the aldehyde or oxo group of donors, NAD or NADP as acceptor"/>
    <property type="evidence" value="ECO:0007669"/>
    <property type="project" value="InterPro"/>
</dbReference>